<dbReference type="Gene3D" id="1.20.1260.60">
    <property type="entry name" value="Vacuolar protein sorting-associated protein Ist1"/>
    <property type="match status" value="1"/>
</dbReference>
<evidence type="ECO:0000313" key="3">
    <source>
        <dbReference type="Proteomes" id="UP000002051"/>
    </source>
</evidence>
<organism evidence="1 3">
    <name type="scientific">Medicago truncatula</name>
    <name type="common">Barrel medic</name>
    <name type="synonym">Medicago tribuloides</name>
    <dbReference type="NCBI Taxonomy" id="3880"/>
    <lineage>
        <taxon>Eukaryota</taxon>
        <taxon>Viridiplantae</taxon>
        <taxon>Streptophyta</taxon>
        <taxon>Embryophyta</taxon>
        <taxon>Tracheophyta</taxon>
        <taxon>Spermatophyta</taxon>
        <taxon>Magnoliopsida</taxon>
        <taxon>eudicotyledons</taxon>
        <taxon>Gunneridae</taxon>
        <taxon>Pentapetalae</taxon>
        <taxon>rosids</taxon>
        <taxon>fabids</taxon>
        <taxon>Fabales</taxon>
        <taxon>Fabaceae</taxon>
        <taxon>Papilionoideae</taxon>
        <taxon>50 kb inversion clade</taxon>
        <taxon>NPAAA clade</taxon>
        <taxon>Hologalegina</taxon>
        <taxon>IRL clade</taxon>
        <taxon>Trifolieae</taxon>
        <taxon>Medicago</taxon>
    </lineage>
</organism>
<evidence type="ECO:0000313" key="1">
    <source>
        <dbReference type="EMBL" id="AES77092.1"/>
    </source>
</evidence>
<dbReference type="HOGENOM" id="CLU_1828208_0_0_1"/>
<evidence type="ECO:0000313" key="2">
    <source>
        <dbReference type="EnsemblPlants" id="AES77092"/>
    </source>
</evidence>
<reference evidence="1 3" key="2">
    <citation type="journal article" date="2014" name="BMC Genomics">
        <title>An improved genome release (version Mt4.0) for the model legume Medicago truncatula.</title>
        <authorList>
            <person name="Tang H."/>
            <person name="Krishnakumar V."/>
            <person name="Bidwell S."/>
            <person name="Rosen B."/>
            <person name="Chan A."/>
            <person name="Zhou S."/>
            <person name="Gentzbittel L."/>
            <person name="Childs K.L."/>
            <person name="Yandell M."/>
            <person name="Gundlach H."/>
            <person name="Mayer K.F."/>
            <person name="Schwartz D.C."/>
            <person name="Town C.D."/>
        </authorList>
    </citation>
    <scope>GENOME REANNOTATION</scope>
    <source>
        <strain evidence="2 3">cv. Jemalong A17</strain>
    </source>
</reference>
<dbReference type="EnsemblPlants" id="AES77092">
    <property type="protein sequence ID" value="AES77092"/>
    <property type="gene ID" value="MTR_6g091710"/>
</dbReference>
<accession>G7KJ74</accession>
<keyword evidence="3" id="KW-1185">Reference proteome</keyword>
<reference evidence="2" key="3">
    <citation type="submission" date="2015-04" db="UniProtKB">
        <authorList>
            <consortium name="EnsemblPlants"/>
        </authorList>
    </citation>
    <scope>IDENTIFICATION</scope>
    <source>
        <strain evidence="2">cv. Jemalong A17</strain>
    </source>
</reference>
<name>G7KJ74_MEDTR</name>
<dbReference type="PaxDb" id="3880-AES77092"/>
<dbReference type="InterPro" id="IPR042277">
    <property type="entry name" value="IST1-like"/>
</dbReference>
<sequence length="141" mass="16093">MLQTCQVQNSIEAFAAQVRQSKRELVKLPVNGQDQTTRTQVEHVGREEKTRQHMSLLRYTVNLSQLEVEVRKNYGYDDLPTRRNSTLLSPNNFEDAGTLEKSHEESGMELSYGTLNGGFHNKVYARPPYIKNTSNEVSTSM</sequence>
<dbReference type="EMBL" id="CM001222">
    <property type="protein sequence ID" value="AES77092.1"/>
    <property type="molecule type" value="Genomic_DNA"/>
</dbReference>
<gene>
    <name evidence="1" type="ordered locus">MTR_6g091710</name>
</gene>
<dbReference type="AlphaFoldDB" id="G7KJ74"/>
<protein>
    <submittedName>
        <fullName evidence="1 2">Uncharacterized protein</fullName>
    </submittedName>
</protein>
<dbReference type="Proteomes" id="UP000002051">
    <property type="component" value="Chromosome 6"/>
</dbReference>
<proteinExistence type="predicted"/>
<reference evidence="1 3" key="1">
    <citation type="journal article" date="2011" name="Nature">
        <title>The Medicago genome provides insight into the evolution of rhizobial symbioses.</title>
        <authorList>
            <person name="Young N.D."/>
            <person name="Debelle F."/>
            <person name="Oldroyd G.E."/>
            <person name="Geurts R."/>
            <person name="Cannon S.B."/>
            <person name="Udvardi M.K."/>
            <person name="Benedito V.A."/>
            <person name="Mayer K.F."/>
            <person name="Gouzy J."/>
            <person name="Schoof H."/>
            <person name="Van de Peer Y."/>
            <person name="Proost S."/>
            <person name="Cook D.R."/>
            <person name="Meyers B.C."/>
            <person name="Spannagl M."/>
            <person name="Cheung F."/>
            <person name="De Mita S."/>
            <person name="Krishnakumar V."/>
            <person name="Gundlach H."/>
            <person name="Zhou S."/>
            <person name="Mudge J."/>
            <person name="Bharti A.K."/>
            <person name="Murray J.D."/>
            <person name="Naoumkina M.A."/>
            <person name="Rosen B."/>
            <person name="Silverstein K.A."/>
            <person name="Tang H."/>
            <person name="Rombauts S."/>
            <person name="Zhao P.X."/>
            <person name="Zhou P."/>
            <person name="Barbe V."/>
            <person name="Bardou P."/>
            <person name="Bechner M."/>
            <person name="Bellec A."/>
            <person name="Berger A."/>
            <person name="Berges H."/>
            <person name="Bidwell S."/>
            <person name="Bisseling T."/>
            <person name="Choisne N."/>
            <person name="Couloux A."/>
            <person name="Denny R."/>
            <person name="Deshpande S."/>
            <person name="Dai X."/>
            <person name="Doyle J.J."/>
            <person name="Dudez A.M."/>
            <person name="Farmer A.D."/>
            <person name="Fouteau S."/>
            <person name="Franken C."/>
            <person name="Gibelin C."/>
            <person name="Gish J."/>
            <person name="Goldstein S."/>
            <person name="Gonzalez A.J."/>
            <person name="Green P.J."/>
            <person name="Hallab A."/>
            <person name="Hartog M."/>
            <person name="Hua A."/>
            <person name="Humphray S.J."/>
            <person name="Jeong D.H."/>
            <person name="Jing Y."/>
            <person name="Jocker A."/>
            <person name="Kenton S.M."/>
            <person name="Kim D.J."/>
            <person name="Klee K."/>
            <person name="Lai H."/>
            <person name="Lang C."/>
            <person name="Lin S."/>
            <person name="Macmil S.L."/>
            <person name="Magdelenat G."/>
            <person name="Matthews L."/>
            <person name="McCorrison J."/>
            <person name="Monaghan E.L."/>
            <person name="Mun J.H."/>
            <person name="Najar F.Z."/>
            <person name="Nicholson C."/>
            <person name="Noirot C."/>
            <person name="O'Bleness M."/>
            <person name="Paule C.R."/>
            <person name="Poulain J."/>
            <person name="Prion F."/>
            <person name="Qin B."/>
            <person name="Qu C."/>
            <person name="Retzel E.F."/>
            <person name="Riddle C."/>
            <person name="Sallet E."/>
            <person name="Samain S."/>
            <person name="Samson N."/>
            <person name="Sanders I."/>
            <person name="Saurat O."/>
            <person name="Scarpelli C."/>
            <person name="Schiex T."/>
            <person name="Segurens B."/>
            <person name="Severin A.J."/>
            <person name="Sherrier D.J."/>
            <person name="Shi R."/>
            <person name="Sims S."/>
            <person name="Singer S.R."/>
            <person name="Sinharoy S."/>
            <person name="Sterck L."/>
            <person name="Viollet A."/>
            <person name="Wang B.B."/>
            <person name="Wang K."/>
            <person name="Wang M."/>
            <person name="Wang X."/>
            <person name="Warfsmann J."/>
            <person name="Weissenbach J."/>
            <person name="White D.D."/>
            <person name="White J.D."/>
            <person name="Wiley G.B."/>
            <person name="Wincker P."/>
            <person name="Xing Y."/>
            <person name="Yang L."/>
            <person name="Yao Z."/>
            <person name="Ying F."/>
            <person name="Zhai J."/>
            <person name="Zhou L."/>
            <person name="Zuber A."/>
            <person name="Denarie J."/>
            <person name="Dixon R.A."/>
            <person name="May G.D."/>
            <person name="Schwartz D.C."/>
            <person name="Rogers J."/>
            <person name="Quetier F."/>
            <person name="Town C.D."/>
            <person name="Roe B.A."/>
        </authorList>
    </citation>
    <scope>NUCLEOTIDE SEQUENCE [LARGE SCALE GENOMIC DNA]</scope>
    <source>
        <strain evidence="1">A17</strain>
        <strain evidence="2 3">cv. Jemalong A17</strain>
    </source>
</reference>